<dbReference type="EMBL" id="CP034928">
    <property type="protein sequence ID" value="QAA76660.1"/>
    <property type="molecule type" value="Genomic_DNA"/>
</dbReference>
<dbReference type="PROSITE" id="PS50234">
    <property type="entry name" value="VWFA"/>
    <property type="match status" value="1"/>
</dbReference>
<dbReference type="Pfam" id="PF13519">
    <property type="entry name" value="VWA_2"/>
    <property type="match status" value="1"/>
</dbReference>
<dbReference type="Proteomes" id="UP000287233">
    <property type="component" value="Chromosome"/>
</dbReference>
<dbReference type="PANTHER" id="PTHR37947:SF2">
    <property type="entry name" value="VON WILLEBRAND FACTOR TYPE A"/>
    <property type="match status" value="1"/>
</dbReference>
<name>A0A410FUT0_BIPS1</name>
<reference evidence="3" key="1">
    <citation type="submission" date="2018-12" db="EMBL/GenBank/DDBJ databases">
        <title>Complete genome sequence of an uncultured bacterium of the candidate phylum Bipolaricaulota.</title>
        <authorList>
            <person name="Kadnikov V.V."/>
            <person name="Mardanov A.V."/>
            <person name="Beletsky A.V."/>
            <person name="Frank Y.A."/>
            <person name="Karnachuk O.V."/>
            <person name="Ravin N.V."/>
        </authorList>
    </citation>
    <scope>NUCLEOTIDE SEQUENCE [LARGE SCALE GENOMIC DNA]</scope>
</reference>
<dbReference type="InterPro" id="IPR036465">
    <property type="entry name" value="vWFA_dom_sf"/>
</dbReference>
<dbReference type="InterPro" id="IPR002035">
    <property type="entry name" value="VWF_A"/>
</dbReference>
<proteinExistence type="predicted"/>
<evidence type="ECO:0000313" key="2">
    <source>
        <dbReference type="EMBL" id="QAA76660.1"/>
    </source>
</evidence>
<accession>A0A410FUT0</accession>
<dbReference type="Gene3D" id="3.40.50.410">
    <property type="entry name" value="von Willebrand factor, type A domain"/>
    <property type="match status" value="2"/>
</dbReference>
<organism evidence="2 3">
    <name type="scientific">Bipolaricaulis sibiricus</name>
    <dbReference type="NCBI Taxonomy" id="2501609"/>
    <lineage>
        <taxon>Bacteria</taxon>
        <taxon>Candidatus Bipolaricaulota</taxon>
        <taxon>Candidatus Bipolaricaulia</taxon>
        <taxon>Candidatus Bipolaricaulales</taxon>
        <taxon>Candidatus Bipolaricaulaceae</taxon>
        <taxon>Candidatus Bipolaricaulis</taxon>
    </lineage>
</organism>
<protein>
    <recommendedName>
        <fullName evidence="1">VWFA domain-containing protein</fullName>
    </recommendedName>
</protein>
<evidence type="ECO:0000259" key="1">
    <source>
        <dbReference type="PROSITE" id="PS50234"/>
    </source>
</evidence>
<feature type="domain" description="VWFA" evidence="1">
    <location>
        <begin position="376"/>
        <end position="549"/>
    </location>
</feature>
<dbReference type="SMART" id="SM00327">
    <property type="entry name" value="VWA"/>
    <property type="match status" value="2"/>
</dbReference>
<dbReference type="KEGG" id="bih:BIP78_0894"/>
<dbReference type="InterPro" id="IPR029062">
    <property type="entry name" value="Class_I_gatase-like"/>
</dbReference>
<evidence type="ECO:0000313" key="3">
    <source>
        <dbReference type="Proteomes" id="UP000287233"/>
    </source>
</evidence>
<dbReference type="CDD" id="cd00198">
    <property type="entry name" value="vWFA"/>
    <property type="match status" value="1"/>
</dbReference>
<dbReference type="PANTHER" id="PTHR37947">
    <property type="entry name" value="BLL2462 PROTEIN"/>
    <property type="match status" value="1"/>
</dbReference>
<dbReference type="SUPFAM" id="SSF52317">
    <property type="entry name" value="Class I glutamine amidotransferase-like"/>
    <property type="match status" value="1"/>
</dbReference>
<gene>
    <name evidence="2" type="ORF">BIP78_0894</name>
</gene>
<sequence length="808" mass="84872">MRFLSPWALAGLAPAFVVVVLSLRRRALLGRAATLLVLAVALAGPEVAVQRRRETVVFLVDRSASVGDEAAAALAQFVDPVTSRGGEVGIITFAETPQVTRWPGLGEIPGGAVPISGTDIGAAVDLAVALAPTGATQLVLLSDGRATSGDVLAAAARARDRGVPVHVFPVGRTDLVRVAELRGPREVPLGVVALDVIVEASKPTPATVHLFRGSEEVQSVSVDLPAGRTRLSVADRPPSSGFWTYRVEVRAVGDQIPENNVLAWGVVVGEPAPVVVVGHAPSATDGLLAAAGVPFRRAATLGTEDLVGVGLVILDDHPLGFLGARAVDALRSYVSAGGGLLVIQGRRAVAGYLGPVEDLLPVTYTVPERVQEATAAVVFVLDRSGSMSGTAGDAVKIDLLKEAAAAAVEAMPREDLVAAIAFDRYPYWLVRPGLVSEVRDALFEALRSLTADGGTDVFPALELAVRALAPLDARVRHVIVISDGKSFRNEETLAWLREEVARVGIGVTTIAIGADADMSILDELSSMGEGRSYLLASMTDLRPVLVQETERVARPRFLEKETAVLPGPGGGAFPLSGALPPLAGYTLTFPKPTAEVVLLSPAGDPILARWRVGLGQVAVLNTDLSGVWTGEWLGSPQLGELWGHLLGHLWGERQTVRVDWEIAGSTLRVALEATRGGRWANGLQFEGQLVGAGSAWPLLFDQTEPGRYEATLAAPAAGAYLLTVSEPGGEYGGAFAMMVPYPVELAAFGPDHDALRQIARITGGEVVRDEILPPPPGTGRDWRPIGRALLWAAACGFLLDLGLRRLIL</sequence>
<dbReference type="AlphaFoldDB" id="A0A410FUT0"/>
<dbReference type="SUPFAM" id="SSF53300">
    <property type="entry name" value="vWA-like"/>
    <property type="match status" value="2"/>
</dbReference>